<proteinExistence type="predicted"/>
<organism evidence="2 3">
    <name type="scientific">Paractinoplanes rishiriensis</name>
    <dbReference type="NCBI Taxonomy" id="1050105"/>
    <lineage>
        <taxon>Bacteria</taxon>
        <taxon>Bacillati</taxon>
        <taxon>Actinomycetota</taxon>
        <taxon>Actinomycetes</taxon>
        <taxon>Micromonosporales</taxon>
        <taxon>Micromonosporaceae</taxon>
        <taxon>Paractinoplanes</taxon>
    </lineage>
</organism>
<dbReference type="GO" id="GO:0009307">
    <property type="term" value="P:DNA restriction-modification system"/>
    <property type="evidence" value="ECO:0007669"/>
    <property type="project" value="InterPro"/>
</dbReference>
<protein>
    <recommendedName>
        <fullName evidence="1">Restriction endonuclease type IV Mrr domain-containing protein</fullName>
    </recommendedName>
</protein>
<dbReference type="AlphaFoldDB" id="A0A919MPQ5"/>
<evidence type="ECO:0000259" key="1">
    <source>
        <dbReference type="Pfam" id="PF04471"/>
    </source>
</evidence>
<keyword evidence="3" id="KW-1185">Reference proteome</keyword>
<dbReference type="GO" id="GO:0004519">
    <property type="term" value="F:endonuclease activity"/>
    <property type="evidence" value="ECO:0007669"/>
    <property type="project" value="InterPro"/>
</dbReference>
<evidence type="ECO:0000313" key="2">
    <source>
        <dbReference type="EMBL" id="GIE95331.1"/>
    </source>
</evidence>
<dbReference type="EMBL" id="BOMV01000026">
    <property type="protein sequence ID" value="GIE95331.1"/>
    <property type="molecule type" value="Genomic_DNA"/>
</dbReference>
<dbReference type="Pfam" id="PF04471">
    <property type="entry name" value="Mrr_cat"/>
    <property type="match status" value="1"/>
</dbReference>
<comment type="caution">
    <text evidence="2">The sequence shown here is derived from an EMBL/GenBank/DDBJ whole genome shotgun (WGS) entry which is preliminary data.</text>
</comment>
<dbReference type="InterPro" id="IPR007560">
    <property type="entry name" value="Restrct_endonuc_IV_Mrr"/>
</dbReference>
<evidence type="ECO:0000313" key="3">
    <source>
        <dbReference type="Proteomes" id="UP000636960"/>
    </source>
</evidence>
<sequence length="160" mass="17571">MRTVIAALVRHWRRRRDALPDLPQQVAGLMRSGGWRRVTVAAAMGQLGTDVVGVAADGRRWVVRCHHDAVRLGPADVRRFAQTFREFRRGEVAVLVTDQPVSTALRDAALRCRTTLVDRAGLVWWACVQAGLRPPAALTSAARVPGKSIPEADRPEPPLS</sequence>
<name>A0A919MPQ5_9ACTN</name>
<accession>A0A919MPQ5</accession>
<dbReference type="GO" id="GO:0003677">
    <property type="term" value="F:DNA binding"/>
    <property type="evidence" value="ECO:0007669"/>
    <property type="project" value="InterPro"/>
</dbReference>
<dbReference type="Proteomes" id="UP000636960">
    <property type="component" value="Unassembled WGS sequence"/>
</dbReference>
<feature type="domain" description="Restriction endonuclease type IV Mrr" evidence="1">
    <location>
        <begin position="22"/>
        <end position="124"/>
    </location>
</feature>
<dbReference type="RefSeq" id="WP_203781625.1">
    <property type="nucleotide sequence ID" value="NZ_BOMV01000026.1"/>
</dbReference>
<gene>
    <name evidence="2" type="ORF">Ari01nite_27960</name>
</gene>
<reference evidence="2" key="1">
    <citation type="submission" date="2021-01" db="EMBL/GenBank/DDBJ databases">
        <title>Whole genome shotgun sequence of Actinoplanes rishiriensis NBRC 108556.</title>
        <authorList>
            <person name="Komaki H."/>
            <person name="Tamura T."/>
        </authorList>
    </citation>
    <scope>NUCLEOTIDE SEQUENCE</scope>
    <source>
        <strain evidence="2">NBRC 108556</strain>
    </source>
</reference>